<keyword evidence="4" id="KW-1185">Reference proteome</keyword>
<dbReference type="KEGG" id="rgr:FZ934_00195"/>
<evidence type="ECO:0000256" key="2">
    <source>
        <dbReference type="SAM" id="Phobius"/>
    </source>
</evidence>
<keyword evidence="1" id="KW-0175">Coiled coil</keyword>
<dbReference type="OrthoDB" id="8410913at2"/>
<evidence type="ECO:0000313" key="4">
    <source>
        <dbReference type="Proteomes" id="UP000326881"/>
    </source>
</evidence>
<accession>A0A5Q0C180</accession>
<dbReference type="Proteomes" id="UP000326881">
    <property type="component" value="Chromosome"/>
</dbReference>
<evidence type="ECO:0000313" key="3">
    <source>
        <dbReference type="EMBL" id="QFY59005.1"/>
    </source>
</evidence>
<keyword evidence="2" id="KW-1133">Transmembrane helix</keyword>
<protein>
    <submittedName>
        <fullName evidence="3">Uncharacterized protein</fullName>
    </submittedName>
</protein>
<organism evidence="3 4">
    <name type="scientific">Rhizobium grahamii</name>
    <dbReference type="NCBI Taxonomy" id="1120045"/>
    <lineage>
        <taxon>Bacteria</taxon>
        <taxon>Pseudomonadati</taxon>
        <taxon>Pseudomonadota</taxon>
        <taxon>Alphaproteobacteria</taxon>
        <taxon>Hyphomicrobiales</taxon>
        <taxon>Rhizobiaceae</taxon>
        <taxon>Rhizobium/Agrobacterium group</taxon>
        <taxon>Rhizobium</taxon>
    </lineage>
</organism>
<feature type="transmembrane region" description="Helical" evidence="2">
    <location>
        <begin position="49"/>
        <end position="70"/>
    </location>
</feature>
<proteinExistence type="predicted"/>
<dbReference type="AlphaFoldDB" id="A0A5Q0C180"/>
<dbReference type="RefSeq" id="WP_153269414.1">
    <property type="nucleotide sequence ID" value="NZ_CP043498.1"/>
</dbReference>
<sequence length="72" mass="8080">MPIDRDVYENERNEIERQFAQHNLEKDMAQAARKGPPILSKRDAARSRVAGWIALAVPIGLIATLCYLLGAF</sequence>
<keyword evidence="2" id="KW-0812">Transmembrane</keyword>
<dbReference type="EMBL" id="CP043498">
    <property type="protein sequence ID" value="QFY59005.1"/>
    <property type="molecule type" value="Genomic_DNA"/>
</dbReference>
<name>A0A5Q0C180_9HYPH</name>
<keyword evidence="2" id="KW-0472">Membrane</keyword>
<reference evidence="3 4" key="1">
    <citation type="submission" date="2019-08" db="EMBL/GenBank/DDBJ databases">
        <title>Prosopis cineraria nodule microbiome.</title>
        <authorList>
            <person name="Ali R."/>
            <person name="Chaluvadi S.R."/>
            <person name="Wang X."/>
        </authorList>
    </citation>
    <scope>NUCLEOTIDE SEQUENCE [LARGE SCALE GENOMIC DNA]</scope>
    <source>
        <strain evidence="3 4">BG7</strain>
    </source>
</reference>
<evidence type="ECO:0000256" key="1">
    <source>
        <dbReference type="SAM" id="Coils"/>
    </source>
</evidence>
<feature type="coiled-coil region" evidence="1">
    <location>
        <begin position="5"/>
        <end position="32"/>
    </location>
</feature>
<gene>
    <name evidence="3" type="ORF">FZ934_00195</name>
</gene>